<evidence type="ECO:0000313" key="2">
    <source>
        <dbReference type="EMBL" id="KAE9407878.1"/>
    </source>
</evidence>
<dbReference type="Gene3D" id="3.60.20.10">
    <property type="entry name" value="Glutamine Phosphoribosylpyrophosphate, subunit 1, domain 1"/>
    <property type="match status" value="1"/>
</dbReference>
<protein>
    <submittedName>
        <fullName evidence="2">Uncharacterized protein</fullName>
    </submittedName>
</protein>
<name>A0A6A4IF27_9AGAR</name>
<evidence type="ECO:0000256" key="1">
    <source>
        <dbReference type="SAM" id="MobiDB-lite"/>
    </source>
</evidence>
<feature type="compositionally biased region" description="Low complexity" evidence="1">
    <location>
        <begin position="8"/>
        <end position="18"/>
    </location>
</feature>
<dbReference type="SUPFAM" id="SSF56235">
    <property type="entry name" value="N-terminal nucleophile aminohydrolases (Ntn hydrolases)"/>
    <property type="match status" value="1"/>
</dbReference>
<dbReference type="InterPro" id="IPR029055">
    <property type="entry name" value="Ntn_hydrolases_N"/>
</dbReference>
<gene>
    <name evidence="2" type="ORF">BT96DRAFT_986117</name>
</gene>
<evidence type="ECO:0000313" key="3">
    <source>
        <dbReference type="Proteomes" id="UP000799118"/>
    </source>
</evidence>
<proteinExistence type="predicted"/>
<feature type="region of interest" description="Disordered" evidence="1">
    <location>
        <begin position="1"/>
        <end position="24"/>
    </location>
</feature>
<dbReference type="EMBL" id="ML769393">
    <property type="protein sequence ID" value="KAE9407878.1"/>
    <property type="molecule type" value="Genomic_DNA"/>
</dbReference>
<sequence>MSFRKESSSVSGSKSLNPSKRHSQITTVTARTQDFLIGPFSGVMGLAIESILNANDSVRFWQVSVNAGDLNEPLTLNGRFLDPPNIAVGALGPCQPPQQISLQAKARNLGYDEQTTIPDQECLLDMNLTEDQGREWITSRPFGVASLIAGIDELGPQLSIWTFVRYQAKVIGSGSEVAQAELQDKWHPVRPSTSPPLLRVIAFSQKTPFLEQIVIFRDGVSEGEFECVRLKKLEPLVLESLLSVNDAFLAGISECGISERLEPLVGAG</sequence>
<reference evidence="2" key="1">
    <citation type="journal article" date="2019" name="Environ. Microbiol.">
        <title>Fungal ecological strategies reflected in gene transcription - a case study of two litter decomposers.</title>
        <authorList>
            <person name="Barbi F."/>
            <person name="Kohler A."/>
            <person name="Barry K."/>
            <person name="Baskaran P."/>
            <person name="Daum C."/>
            <person name="Fauchery L."/>
            <person name="Ihrmark K."/>
            <person name="Kuo A."/>
            <person name="LaButti K."/>
            <person name="Lipzen A."/>
            <person name="Morin E."/>
            <person name="Grigoriev I.V."/>
            <person name="Henrissat B."/>
            <person name="Lindahl B."/>
            <person name="Martin F."/>
        </authorList>
    </citation>
    <scope>NUCLEOTIDE SEQUENCE</scope>
    <source>
        <strain evidence="2">JB14</strain>
    </source>
</reference>
<dbReference type="Proteomes" id="UP000799118">
    <property type="component" value="Unassembled WGS sequence"/>
</dbReference>
<dbReference type="AlphaFoldDB" id="A0A6A4IF27"/>
<organism evidence="2 3">
    <name type="scientific">Gymnopus androsaceus JB14</name>
    <dbReference type="NCBI Taxonomy" id="1447944"/>
    <lineage>
        <taxon>Eukaryota</taxon>
        <taxon>Fungi</taxon>
        <taxon>Dikarya</taxon>
        <taxon>Basidiomycota</taxon>
        <taxon>Agaricomycotina</taxon>
        <taxon>Agaricomycetes</taxon>
        <taxon>Agaricomycetidae</taxon>
        <taxon>Agaricales</taxon>
        <taxon>Marasmiineae</taxon>
        <taxon>Omphalotaceae</taxon>
        <taxon>Gymnopus</taxon>
    </lineage>
</organism>
<accession>A0A6A4IF27</accession>
<keyword evidence="3" id="KW-1185">Reference proteome</keyword>